<evidence type="ECO:0000313" key="3">
    <source>
        <dbReference type="WBParaSite" id="Hba_01671"/>
    </source>
</evidence>
<evidence type="ECO:0000256" key="1">
    <source>
        <dbReference type="SAM" id="Phobius"/>
    </source>
</evidence>
<name>A0A1I7WAG3_HETBA</name>
<dbReference type="AlphaFoldDB" id="A0A1I7WAG3"/>
<dbReference type="WBParaSite" id="Hba_01671">
    <property type="protein sequence ID" value="Hba_01671"/>
    <property type="gene ID" value="Hba_01671"/>
</dbReference>
<sequence length="121" mass="14438">MYFYGLSSDVEYISHIIAEFDLKRQIQVPARLQTIIWIIIAAIFSSFSIHLVSLVQYNSEPYLEFSLRKHNCKKFLLDDIADTEYMQFSVFSTFKLSIFYTRSQQDYVDQQLLPPTSYRRR</sequence>
<dbReference type="Proteomes" id="UP000095283">
    <property type="component" value="Unplaced"/>
</dbReference>
<proteinExistence type="predicted"/>
<protein>
    <submittedName>
        <fullName evidence="3">Uncharacterized protein</fullName>
    </submittedName>
</protein>
<feature type="transmembrane region" description="Helical" evidence="1">
    <location>
        <begin position="35"/>
        <end position="55"/>
    </location>
</feature>
<evidence type="ECO:0000313" key="2">
    <source>
        <dbReference type="Proteomes" id="UP000095283"/>
    </source>
</evidence>
<organism evidence="2 3">
    <name type="scientific">Heterorhabditis bacteriophora</name>
    <name type="common">Entomopathogenic nematode worm</name>
    <dbReference type="NCBI Taxonomy" id="37862"/>
    <lineage>
        <taxon>Eukaryota</taxon>
        <taxon>Metazoa</taxon>
        <taxon>Ecdysozoa</taxon>
        <taxon>Nematoda</taxon>
        <taxon>Chromadorea</taxon>
        <taxon>Rhabditida</taxon>
        <taxon>Rhabditina</taxon>
        <taxon>Rhabditomorpha</taxon>
        <taxon>Strongyloidea</taxon>
        <taxon>Heterorhabditidae</taxon>
        <taxon>Heterorhabditis</taxon>
    </lineage>
</organism>
<keyword evidence="1" id="KW-0812">Transmembrane</keyword>
<reference evidence="3" key="1">
    <citation type="submission" date="2016-11" db="UniProtKB">
        <authorList>
            <consortium name="WormBaseParasite"/>
        </authorList>
    </citation>
    <scope>IDENTIFICATION</scope>
</reference>
<keyword evidence="2" id="KW-1185">Reference proteome</keyword>
<keyword evidence="1" id="KW-1133">Transmembrane helix</keyword>
<keyword evidence="1" id="KW-0472">Membrane</keyword>
<accession>A0A1I7WAG3</accession>